<name>A0A0P8DHR7_9CYAN</name>
<accession>A0A0P8DHR7</accession>
<gene>
    <name evidence="1" type="ORF">HLUCCA11_06650</name>
</gene>
<comment type="caution">
    <text evidence="1">The sequence shown here is derived from an EMBL/GenBank/DDBJ whole genome shotgun (WGS) entry which is preliminary data.</text>
</comment>
<protein>
    <submittedName>
        <fullName evidence="1">Uncharacterized protein</fullName>
    </submittedName>
</protein>
<sequence>MNQKKIIAIAGGVGGVIALFVGAQLVASRVAAKEVDKAIASVSDLVEVDYKRVNASLLGGGTQVKGVTVSPVGSGEQYQVDEIVVYDYKTTDNDIPTHINMAINGMALDVGAMGESASSLKEYGYGDALSVNFSTQYTYQEAEKEVRLEKFKMGADEVGDLDVSVHLSNIVFDPATVAAMPFSLFGTVFHQATITYDDDSLVTRMFDTAAATAGVSVADLKKEAIASLEKDLASGDESLSQELVAEMKNFINNPDGFTVSINPNEPVPFSALLGTGGDPDKLIELLNVRFES</sequence>
<reference evidence="1 2" key="1">
    <citation type="submission" date="2015-09" db="EMBL/GenBank/DDBJ databases">
        <title>Identification and resolution of microdiversity through metagenomic sequencing of parallel consortia.</title>
        <authorList>
            <person name="Nelson W.C."/>
            <person name="Romine M.F."/>
            <person name="Lindemann S.R."/>
        </authorList>
    </citation>
    <scope>NUCLEOTIDE SEQUENCE [LARGE SCALE GENOMIC DNA]</scope>
    <source>
        <strain evidence="1">Ana</strain>
    </source>
</reference>
<dbReference type="AlphaFoldDB" id="A0A0P8DHR7"/>
<dbReference type="Proteomes" id="UP000050465">
    <property type="component" value="Unassembled WGS sequence"/>
</dbReference>
<proteinExistence type="predicted"/>
<dbReference type="EMBL" id="LJZR01000007">
    <property type="protein sequence ID" value="KPQ36205.1"/>
    <property type="molecule type" value="Genomic_DNA"/>
</dbReference>
<organism evidence="1 2">
    <name type="scientific">Phormidesmis priestleyi Ana</name>
    <dbReference type="NCBI Taxonomy" id="1666911"/>
    <lineage>
        <taxon>Bacteria</taxon>
        <taxon>Bacillati</taxon>
        <taxon>Cyanobacteriota</taxon>
        <taxon>Cyanophyceae</taxon>
        <taxon>Leptolyngbyales</taxon>
        <taxon>Leptolyngbyaceae</taxon>
        <taxon>Phormidesmis</taxon>
    </lineage>
</organism>
<evidence type="ECO:0000313" key="1">
    <source>
        <dbReference type="EMBL" id="KPQ36205.1"/>
    </source>
</evidence>
<evidence type="ECO:0000313" key="2">
    <source>
        <dbReference type="Proteomes" id="UP000050465"/>
    </source>
</evidence>